<dbReference type="Gene3D" id="3.30.479.30">
    <property type="entry name" value="Band 7 domain"/>
    <property type="match status" value="1"/>
</dbReference>
<dbReference type="SMART" id="SM00244">
    <property type="entry name" value="PHB"/>
    <property type="match status" value="1"/>
</dbReference>
<keyword evidence="3" id="KW-0496">Mitochondrion</keyword>
<proteinExistence type="inferred from homology"/>
<gene>
    <name evidence="6" type="ORF">C2E20_3367</name>
</gene>
<evidence type="ECO:0000256" key="3">
    <source>
        <dbReference type="ARBA" id="ARBA00023128"/>
    </source>
</evidence>
<dbReference type="InterPro" id="IPR001584">
    <property type="entry name" value="Integrase_cat-core"/>
</dbReference>
<dbReference type="PANTHER" id="PTHR43327:SF10">
    <property type="entry name" value="STOMATIN-LIKE PROTEIN 2, MITOCHONDRIAL"/>
    <property type="match status" value="1"/>
</dbReference>
<evidence type="ECO:0000259" key="5">
    <source>
        <dbReference type="PROSITE" id="PS50994"/>
    </source>
</evidence>
<evidence type="ECO:0000256" key="1">
    <source>
        <dbReference type="ARBA" id="ARBA00004173"/>
    </source>
</evidence>
<dbReference type="EMBL" id="LHPF02000007">
    <property type="protein sequence ID" value="PSC73330.1"/>
    <property type="molecule type" value="Genomic_DNA"/>
</dbReference>
<dbReference type="SUPFAM" id="SSF117892">
    <property type="entry name" value="Band 7/SPFH domain"/>
    <property type="match status" value="1"/>
</dbReference>
<dbReference type="InterPro" id="IPR032435">
    <property type="entry name" value="STML2-like_C"/>
</dbReference>
<comment type="subcellular location">
    <subcellularLocation>
        <location evidence="1">Mitochondrion</location>
    </subcellularLocation>
</comment>
<sequence length="1071" mass="114760">MAAAAAVKQQLEDNWSNSRQHNVSPLAQIDYIMRRKRAQQGLTVTQAPAASGRRRRGAGGDQEDAELVLPRWDVEPKELSNRLLRQFHLEKTIDGKEVLLRSVSRNDDLGIAVSRKVLVVAAEEVPAFFAKHHGIQGQGWNSPARLFHHLHHAVPTQLMPAPGGQPRLVHGAEGFTVETAKAWCTECPVRADMAAKKPAEKRVVHPIVAIMTLMHLAADLIDLGAGRDERYRYVLVVIDVFSRYCWLYPLASKTTIGVARHLYFQFMRTQVPAKLQTDNGLEFCGKEVKELCELFNVRHAKSMPGHPETNGCVERKNRELKNKIRALLMACPLFDWAFHVLTVMQMVNNSPTSALGGMAPTKALFGTLPSNMNLPLLDDIVRLLGFTSSAEANDADTPPAPATRKGSAAQPKRRRTLSELVLPSDSEDEASDDAALDEATLQIAATASPLGRRSTRTNAGGRLSQLVADELLDEAGEVPTRALPQRATAMRSPSGKRRAATSLLDQLAAIAAECDAADELDKVDDSSDGAGTSADAEAAAILTAHHGAHQEQVLALHVRNRQRIRSQGGKGGAEFDIGDAVLLKPASMGKVGTSTIQRKRLTCRVVGVAEQTGKYHLRCNTGLLKGTYGGGEVLRPAPAESAAELNFAADADSSEAPLVTLTAARSRGLARLGAGVATTLMAREAALGGSWLGSSGRALGAAPAAAAARGMSTFFDPASPFAPRSTPANTILRIVPQQTAYIVERFGKYSRTLTPGLHILIPVVDRIAYTHSLKETTIPVPNQTAITSDNVSITIDAVLYIKVTDPYRASYGVENALYAATQLAQTTMRSELGKISLDSVFSEREALNRNIVASIQSAAMNWGLEVLRYEIRDIMPPVAVRNAMELQAEAERRKRAQILESEGVRASKINVAEADKSQIILASEAARQDAINRAEGEASAIFARAEATARGIQLLADAIEQDGGSEAVSLRVAEQYLQSFGEIAKQGTTMLLPASANDPASMVASALSIYKQVSSSNSGGGGGGGRAVERSGGGDDAVPIPRGRARPAEQAPRPATPAGQLPKFTLQHPVE</sequence>
<dbReference type="OrthoDB" id="434619at2759"/>
<evidence type="ECO:0000313" key="7">
    <source>
        <dbReference type="Proteomes" id="UP000239649"/>
    </source>
</evidence>
<feature type="compositionally biased region" description="Low complexity" evidence="4">
    <location>
        <begin position="1048"/>
        <end position="1058"/>
    </location>
</feature>
<protein>
    <submittedName>
        <fullName evidence="6">Stomatin mitochondrial</fullName>
    </submittedName>
</protein>
<dbReference type="Pfam" id="PF01145">
    <property type="entry name" value="Band_7"/>
    <property type="match status" value="1"/>
</dbReference>
<dbReference type="PANTHER" id="PTHR43327">
    <property type="entry name" value="STOMATIN-LIKE PROTEIN 2, MITOCHONDRIAL"/>
    <property type="match status" value="1"/>
</dbReference>
<dbReference type="GO" id="GO:0015074">
    <property type="term" value="P:DNA integration"/>
    <property type="evidence" value="ECO:0007669"/>
    <property type="project" value="InterPro"/>
</dbReference>
<dbReference type="InterPro" id="IPR050710">
    <property type="entry name" value="Band7/mec-2_domain"/>
</dbReference>
<feature type="region of interest" description="Disordered" evidence="4">
    <location>
        <begin position="1014"/>
        <end position="1071"/>
    </location>
</feature>
<dbReference type="CDD" id="cd08829">
    <property type="entry name" value="SPFH_paraslipin"/>
    <property type="match status" value="1"/>
</dbReference>
<accession>A0A2P6VGW9</accession>
<dbReference type="SUPFAM" id="SSF53098">
    <property type="entry name" value="Ribonuclease H-like"/>
    <property type="match status" value="1"/>
</dbReference>
<name>A0A2P6VGW9_9CHLO</name>
<dbReference type="Pfam" id="PF00665">
    <property type="entry name" value="rve"/>
    <property type="match status" value="1"/>
</dbReference>
<evidence type="ECO:0000313" key="6">
    <source>
        <dbReference type="EMBL" id="PSC73330.1"/>
    </source>
</evidence>
<dbReference type="InterPro" id="IPR036013">
    <property type="entry name" value="Band_7/SPFH_dom_sf"/>
</dbReference>
<dbReference type="GO" id="GO:0005739">
    <property type="term" value="C:mitochondrion"/>
    <property type="evidence" value="ECO:0007669"/>
    <property type="project" value="UniProtKB-SubCell"/>
</dbReference>
<comment type="similarity">
    <text evidence="2">Belongs to the band 7/mec-2 family.</text>
</comment>
<organism evidence="6 7">
    <name type="scientific">Micractinium conductrix</name>
    <dbReference type="NCBI Taxonomy" id="554055"/>
    <lineage>
        <taxon>Eukaryota</taxon>
        <taxon>Viridiplantae</taxon>
        <taxon>Chlorophyta</taxon>
        <taxon>core chlorophytes</taxon>
        <taxon>Trebouxiophyceae</taxon>
        <taxon>Chlorellales</taxon>
        <taxon>Chlorellaceae</taxon>
        <taxon>Chlorella clade</taxon>
        <taxon>Micractinium</taxon>
    </lineage>
</organism>
<comment type="caution">
    <text evidence="6">The sequence shown here is derived from an EMBL/GenBank/DDBJ whole genome shotgun (WGS) entry which is preliminary data.</text>
</comment>
<feature type="region of interest" description="Disordered" evidence="4">
    <location>
        <begin position="40"/>
        <end position="63"/>
    </location>
</feature>
<feature type="region of interest" description="Disordered" evidence="4">
    <location>
        <begin position="391"/>
        <end position="433"/>
    </location>
</feature>
<dbReference type="FunFam" id="3.30.479.30:FF:000004">
    <property type="entry name" value="Putative membrane protease family, stomatin"/>
    <property type="match status" value="1"/>
</dbReference>
<dbReference type="Pfam" id="PF16200">
    <property type="entry name" value="Band_7_C"/>
    <property type="match status" value="1"/>
</dbReference>
<dbReference type="GO" id="GO:0007005">
    <property type="term" value="P:mitochondrion organization"/>
    <property type="evidence" value="ECO:0007669"/>
    <property type="project" value="TreeGrafter"/>
</dbReference>
<feature type="domain" description="Integrase catalytic" evidence="5">
    <location>
        <begin position="202"/>
        <end position="368"/>
    </location>
</feature>
<dbReference type="InterPro" id="IPR001972">
    <property type="entry name" value="Stomatin_HflK_fam"/>
</dbReference>
<evidence type="ECO:0000256" key="2">
    <source>
        <dbReference type="ARBA" id="ARBA00008164"/>
    </source>
</evidence>
<dbReference type="InterPro" id="IPR036397">
    <property type="entry name" value="RNaseH_sf"/>
</dbReference>
<dbReference type="PRINTS" id="PR00721">
    <property type="entry name" value="STOMATIN"/>
</dbReference>
<dbReference type="STRING" id="554055.A0A2P6VGW9"/>
<reference evidence="6 7" key="1">
    <citation type="journal article" date="2018" name="Plant J.">
        <title>Genome sequences of Chlorella sorokiniana UTEX 1602 and Micractinium conductrix SAG 241.80: implications to maltose excretion by a green alga.</title>
        <authorList>
            <person name="Arriola M.B."/>
            <person name="Velmurugan N."/>
            <person name="Zhang Y."/>
            <person name="Plunkett M.H."/>
            <person name="Hondzo H."/>
            <person name="Barney B.M."/>
        </authorList>
    </citation>
    <scope>NUCLEOTIDE SEQUENCE [LARGE SCALE GENOMIC DNA]</scope>
    <source>
        <strain evidence="6 7">SAG 241.80</strain>
    </source>
</reference>
<dbReference type="Gene3D" id="3.30.420.10">
    <property type="entry name" value="Ribonuclease H-like superfamily/Ribonuclease H"/>
    <property type="match status" value="1"/>
</dbReference>
<dbReference type="GO" id="GO:0005886">
    <property type="term" value="C:plasma membrane"/>
    <property type="evidence" value="ECO:0007669"/>
    <property type="project" value="UniProtKB-ARBA"/>
</dbReference>
<dbReference type="GO" id="GO:0003676">
    <property type="term" value="F:nucleic acid binding"/>
    <property type="evidence" value="ECO:0007669"/>
    <property type="project" value="InterPro"/>
</dbReference>
<dbReference type="AlphaFoldDB" id="A0A2P6VGW9"/>
<evidence type="ECO:0000256" key="4">
    <source>
        <dbReference type="SAM" id="MobiDB-lite"/>
    </source>
</evidence>
<keyword evidence="7" id="KW-1185">Reference proteome</keyword>
<dbReference type="PROSITE" id="PS50994">
    <property type="entry name" value="INTEGRASE"/>
    <property type="match status" value="1"/>
</dbReference>
<dbReference type="InterPro" id="IPR001107">
    <property type="entry name" value="Band_7"/>
</dbReference>
<dbReference type="GO" id="GO:0098552">
    <property type="term" value="C:side of membrane"/>
    <property type="evidence" value="ECO:0007669"/>
    <property type="project" value="UniProtKB-ARBA"/>
</dbReference>
<dbReference type="InterPro" id="IPR012337">
    <property type="entry name" value="RNaseH-like_sf"/>
</dbReference>
<dbReference type="Proteomes" id="UP000239649">
    <property type="component" value="Unassembled WGS sequence"/>
</dbReference>